<feature type="non-terminal residue" evidence="2">
    <location>
        <position position="76"/>
    </location>
</feature>
<dbReference type="Gene3D" id="2.30.110.10">
    <property type="entry name" value="Electron Transport, Fmn-binding Protein, Chain A"/>
    <property type="match status" value="1"/>
</dbReference>
<gene>
    <name evidence="2" type="ORF">METZ01_LOCUS488928</name>
</gene>
<dbReference type="EMBL" id="UINC01211956">
    <property type="protein sequence ID" value="SVE36074.1"/>
    <property type="molecule type" value="Genomic_DNA"/>
</dbReference>
<evidence type="ECO:0000313" key="2">
    <source>
        <dbReference type="EMBL" id="SVE36074.1"/>
    </source>
</evidence>
<dbReference type="SUPFAM" id="SSF50475">
    <property type="entry name" value="FMN-binding split barrel"/>
    <property type="match status" value="1"/>
</dbReference>
<dbReference type="AlphaFoldDB" id="A0A383CVF9"/>
<organism evidence="2">
    <name type="scientific">marine metagenome</name>
    <dbReference type="NCBI Taxonomy" id="408172"/>
    <lineage>
        <taxon>unclassified sequences</taxon>
        <taxon>metagenomes</taxon>
        <taxon>ecological metagenomes</taxon>
    </lineage>
</organism>
<dbReference type="Pfam" id="PF01243">
    <property type="entry name" value="PNPOx_N"/>
    <property type="match status" value="1"/>
</dbReference>
<proteinExistence type="predicted"/>
<protein>
    <recommendedName>
        <fullName evidence="1">Pyridoxamine 5'-phosphate oxidase N-terminal domain-containing protein</fullName>
    </recommendedName>
</protein>
<reference evidence="2" key="1">
    <citation type="submission" date="2018-05" db="EMBL/GenBank/DDBJ databases">
        <authorList>
            <person name="Lanie J.A."/>
            <person name="Ng W.-L."/>
            <person name="Kazmierczak K.M."/>
            <person name="Andrzejewski T.M."/>
            <person name="Davidsen T.M."/>
            <person name="Wayne K.J."/>
            <person name="Tettelin H."/>
            <person name="Glass J.I."/>
            <person name="Rusch D."/>
            <person name="Podicherti R."/>
            <person name="Tsui H.-C.T."/>
            <person name="Winkler M.E."/>
        </authorList>
    </citation>
    <scope>NUCLEOTIDE SEQUENCE</scope>
</reference>
<dbReference type="InterPro" id="IPR012349">
    <property type="entry name" value="Split_barrel_FMN-bd"/>
</dbReference>
<dbReference type="InterPro" id="IPR011576">
    <property type="entry name" value="Pyridox_Oxase_N"/>
</dbReference>
<sequence>MLTRAEQTFIERLRVGRLATADKNCAPHVVPVCFVYRVKNLYVAIDEKPKVGSPMALKRLRNIRENPQVAVVFDEY</sequence>
<feature type="domain" description="Pyridoxamine 5'-phosphate oxidase N-terminal" evidence="1">
    <location>
        <begin position="3"/>
        <end position="75"/>
    </location>
</feature>
<name>A0A383CVF9_9ZZZZ</name>
<evidence type="ECO:0000259" key="1">
    <source>
        <dbReference type="Pfam" id="PF01243"/>
    </source>
</evidence>
<accession>A0A383CVF9</accession>